<sequence>MCPYKSTKTGAPAFDLRFDFRHLMSESDVGTRGSYSWVAMQPPPPTTASYSSIFKHATKQQHQISSNIRTLFQLESGLLKAYNSLKENPGHSSHHTAHNSHLGPGNICCMISLNRRGVAMIFHSMIISCFLEVQDPIVQLPLEDKLHYRWTPSREQAVDLW</sequence>
<keyword evidence="2" id="KW-1185">Reference proteome</keyword>
<comment type="caution">
    <text evidence="1">The sequence shown here is derived from an EMBL/GenBank/DDBJ whole genome shotgun (WGS) entry which is preliminary data.</text>
</comment>
<accession>A0ACC4B997</accession>
<dbReference type="EMBL" id="RCHU02000012">
    <property type="protein sequence ID" value="KAL3575165.1"/>
    <property type="molecule type" value="Genomic_DNA"/>
</dbReference>
<reference evidence="1 2" key="1">
    <citation type="journal article" date="2024" name="Plant Biotechnol. J.">
        <title>Genome and CRISPR/Cas9 system of a widespread forest tree (Populus alba) in the world.</title>
        <authorList>
            <person name="Liu Y.J."/>
            <person name="Jiang P.F."/>
            <person name="Han X.M."/>
            <person name="Li X.Y."/>
            <person name="Wang H.M."/>
            <person name="Wang Y.J."/>
            <person name="Wang X.X."/>
            <person name="Zeng Q.Y."/>
        </authorList>
    </citation>
    <scope>NUCLEOTIDE SEQUENCE [LARGE SCALE GENOMIC DNA]</scope>
    <source>
        <strain evidence="2">cv. PAL-ZL1</strain>
    </source>
</reference>
<evidence type="ECO:0000313" key="2">
    <source>
        <dbReference type="Proteomes" id="UP000309997"/>
    </source>
</evidence>
<dbReference type="Proteomes" id="UP000309997">
    <property type="component" value="Unassembled WGS sequence"/>
</dbReference>
<gene>
    <name evidence="1" type="ORF">D5086_023266</name>
</gene>
<proteinExistence type="predicted"/>
<protein>
    <submittedName>
        <fullName evidence="1">Uncharacterized protein</fullName>
    </submittedName>
</protein>
<evidence type="ECO:0000313" key="1">
    <source>
        <dbReference type="EMBL" id="KAL3575165.1"/>
    </source>
</evidence>
<organism evidence="1 2">
    <name type="scientific">Populus alba</name>
    <name type="common">White poplar</name>
    <dbReference type="NCBI Taxonomy" id="43335"/>
    <lineage>
        <taxon>Eukaryota</taxon>
        <taxon>Viridiplantae</taxon>
        <taxon>Streptophyta</taxon>
        <taxon>Embryophyta</taxon>
        <taxon>Tracheophyta</taxon>
        <taxon>Spermatophyta</taxon>
        <taxon>Magnoliopsida</taxon>
        <taxon>eudicotyledons</taxon>
        <taxon>Gunneridae</taxon>
        <taxon>Pentapetalae</taxon>
        <taxon>rosids</taxon>
        <taxon>fabids</taxon>
        <taxon>Malpighiales</taxon>
        <taxon>Salicaceae</taxon>
        <taxon>Saliceae</taxon>
        <taxon>Populus</taxon>
    </lineage>
</organism>
<name>A0ACC4B997_POPAL</name>